<dbReference type="AlphaFoldDB" id="A0A6N2AN63"/>
<accession>A0A6N2AN63</accession>
<reference evidence="3" key="1">
    <citation type="submission" date="2019-05" db="EMBL/GenBank/DDBJ databases">
        <title>The de novo reference genome and transcriptome assemblies of the wild tomato species Solanum chilense.</title>
        <authorList>
            <person name="Stam R."/>
            <person name="Nosenko T."/>
            <person name="Hoerger A.C."/>
            <person name="Stephan W."/>
            <person name="Seidel M.A."/>
            <person name="Kuhn J.M.M."/>
            <person name="Haberer G."/>
            <person name="Tellier A."/>
        </authorList>
    </citation>
    <scope>NUCLEOTIDE SEQUENCE</scope>
    <source>
        <tissue evidence="3">Mature leaves</tissue>
    </source>
</reference>
<proteinExistence type="predicted"/>
<gene>
    <name evidence="3" type="ORF">EJD97_003165</name>
</gene>
<feature type="domain" description="Putative plant transposon protein" evidence="2">
    <location>
        <begin position="265"/>
        <end position="390"/>
    </location>
</feature>
<evidence type="ECO:0000259" key="2">
    <source>
        <dbReference type="Pfam" id="PF20167"/>
    </source>
</evidence>
<evidence type="ECO:0000313" key="3">
    <source>
        <dbReference type="EMBL" id="TMW83040.1"/>
    </source>
</evidence>
<dbReference type="InterPro" id="IPR046796">
    <property type="entry name" value="Transposase_32_dom"/>
</dbReference>
<evidence type="ECO:0000256" key="1">
    <source>
        <dbReference type="SAM" id="MobiDB-lite"/>
    </source>
</evidence>
<feature type="region of interest" description="Disordered" evidence="1">
    <location>
        <begin position="571"/>
        <end position="595"/>
    </location>
</feature>
<feature type="region of interest" description="Disordered" evidence="1">
    <location>
        <begin position="158"/>
        <end position="215"/>
    </location>
</feature>
<protein>
    <recommendedName>
        <fullName evidence="2">Putative plant transposon protein domain-containing protein</fullName>
    </recommendedName>
</protein>
<feature type="region of interest" description="Disordered" evidence="1">
    <location>
        <begin position="68"/>
        <end position="88"/>
    </location>
</feature>
<comment type="caution">
    <text evidence="3">The sequence shown here is derived from an EMBL/GenBank/DDBJ whole genome shotgun (WGS) entry which is preliminary data.</text>
</comment>
<name>A0A6N2AN63_SOLCI</name>
<feature type="compositionally biased region" description="Polar residues" evidence="1">
    <location>
        <begin position="76"/>
        <end position="86"/>
    </location>
</feature>
<feature type="compositionally biased region" description="Polar residues" evidence="1">
    <location>
        <begin position="203"/>
        <end position="213"/>
    </location>
</feature>
<organism evidence="3">
    <name type="scientific">Solanum chilense</name>
    <name type="common">Tomato</name>
    <name type="synonym">Lycopersicon chilense</name>
    <dbReference type="NCBI Taxonomy" id="4083"/>
    <lineage>
        <taxon>Eukaryota</taxon>
        <taxon>Viridiplantae</taxon>
        <taxon>Streptophyta</taxon>
        <taxon>Embryophyta</taxon>
        <taxon>Tracheophyta</taxon>
        <taxon>Spermatophyta</taxon>
        <taxon>Magnoliopsida</taxon>
        <taxon>eudicotyledons</taxon>
        <taxon>Gunneridae</taxon>
        <taxon>Pentapetalae</taxon>
        <taxon>asterids</taxon>
        <taxon>lamiids</taxon>
        <taxon>Solanales</taxon>
        <taxon>Solanaceae</taxon>
        <taxon>Solanoideae</taxon>
        <taxon>Solaneae</taxon>
        <taxon>Solanum</taxon>
        <taxon>Solanum subgen. Lycopersicon</taxon>
    </lineage>
</organism>
<dbReference type="EMBL" id="RXGB01014280">
    <property type="protein sequence ID" value="TMW83040.1"/>
    <property type="molecule type" value="Genomic_DNA"/>
</dbReference>
<dbReference type="Pfam" id="PF20167">
    <property type="entry name" value="Transposase_32"/>
    <property type="match status" value="1"/>
</dbReference>
<sequence>METTTTTITSTGVTMVIKKYRNGSYVPPQNREVTPRDCGGSLARVEDMLHKIMRRFDASDEHNKELRNDLAGQPGTLPSNTVQNPKNDGHFMAITTRGGKQTIDQPMPTNEKKVTKDTDTHIDPLQVLSTMALKQDRVYSRGRSKFVAPSARLVIGSDDKRDPEYVPPGTSIPSRTARAPRATPKKEALGVVTSSQSDEERTLTGTPYGSATNEEGVYGSLGVPWSEEASGSAEVPAPPLQRRPRLMRLTVQNPHPVHQLVLSPRAPLEQVRVRGILVDISLPSIRQFLYSENVDDNRTPLTAEFYYRWQIVKDVQFMRDPSLRDTTKRWMDLHLSVDGEGADWVTEPKGTIKKANLTFTAKFLWLIVRHCLSPTAAEYMVTWDRAVPMANDSRVRGGFCVASTDGVPIWNVDQLKTPLGTVDIGLIRDEANELDPRRGPRPELPPLGDNLADTVAQALTATQAAYTDTTPVESIPGSSTAPSSSRSASLPVLVPLARVQKLEAQMATLLHHIQPWMQSSITEAEERLEQRMAAVDRLRADIDMILEASVLESEAPSVDPAEDIVMAALLNTSEIPPPPPREHAKRRRGREEDEA</sequence>
<feature type="region of interest" description="Disordered" evidence="1">
    <location>
        <begin position="467"/>
        <end position="487"/>
    </location>
</feature>